<accession>A0A0F9DCP5</accession>
<evidence type="ECO:0000313" key="1">
    <source>
        <dbReference type="EMBL" id="KKL51481.1"/>
    </source>
</evidence>
<dbReference type="AlphaFoldDB" id="A0A0F9DCP5"/>
<protein>
    <submittedName>
        <fullName evidence="1">Uncharacterized protein</fullName>
    </submittedName>
</protein>
<organism evidence="1">
    <name type="scientific">marine sediment metagenome</name>
    <dbReference type="NCBI Taxonomy" id="412755"/>
    <lineage>
        <taxon>unclassified sequences</taxon>
        <taxon>metagenomes</taxon>
        <taxon>ecological metagenomes</taxon>
    </lineage>
</organism>
<proteinExistence type="predicted"/>
<sequence>MDPDATLRILVDALERGDTVEAGEAFSALREWLKLGGFTPKLERQT</sequence>
<name>A0A0F9DCP5_9ZZZZ</name>
<dbReference type="EMBL" id="LAZR01032233">
    <property type="protein sequence ID" value="KKL51481.1"/>
    <property type="molecule type" value="Genomic_DNA"/>
</dbReference>
<comment type="caution">
    <text evidence="1">The sequence shown here is derived from an EMBL/GenBank/DDBJ whole genome shotgun (WGS) entry which is preliminary data.</text>
</comment>
<reference evidence="1" key="1">
    <citation type="journal article" date="2015" name="Nature">
        <title>Complex archaea that bridge the gap between prokaryotes and eukaryotes.</title>
        <authorList>
            <person name="Spang A."/>
            <person name="Saw J.H."/>
            <person name="Jorgensen S.L."/>
            <person name="Zaremba-Niedzwiedzka K."/>
            <person name="Martijn J."/>
            <person name="Lind A.E."/>
            <person name="van Eijk R."/>
            <person name="Schleper C."/>
            <person name="Guy L."/>
            <person name="Ettema T.J."/>
        </authorList>
    </citation>
    <scope>NUCLEOTIDE SEQUENCE</scope>
</reference>
<gene>
    <name evidence="1" type="ORF">LCGC14_2295010</name>
</gene>